<feature type="domain" description="UvrD-like helicase ATP-binding" evidence="5">
    <location>
        <begin position="21"/>
        <end position="264"/>
    </location>
</feature>
<dbReference type="PANTHER" id="PTHR11070:SF2">
    <property type="entry name" value="ATP-DEPENDENT DNA HELICASE SRS2"/>
    <property type="match status" value="1"/>
</dbReference>
<evidence type="ECO:0000313" key="7">
    <source>
        <dbReference type="Proteomes" id="UP000027731"/>
    </source>
</evidence>
<dbReference type="AlphaFoldDB" id="A0A073JQL1"/>
<reference evidence="6 7" key="1">
    <citation type="submission" date="2014-06" db="EMBL/GenBank/DDBJ databases">
        <title>Genetic determinant of reutericyclin biosynthesis of Lactobacillus reuteri.</title>
        <authorList>
            <person name="Lin X."/>
            <person name="Duar R."/>
            <person name="Walter J."/>
            <person name="Gaenzle M."/>
        </authorList>
    </citation>
    <scope>NUCLEOTIDE SEQUENCE [LARGE SCALE GENOMIC DNA]</scope>
    <source>
        <strain evidence="6 7">LTH2584</strain>
    </source>
</reference>
<dbReference type="SUPFAM" id="SSF52540">
    <property type="entry name" value="P-loop containing nucleoside triphosphate hydrolases"/>
    <property type="match status" value="1"/>
</dbReference>
<dbReference type="Gene3D" id="3.40.50.300">
    <property type="entry name" value="P-loop containing nucleotide triphosphate hydrolases"/>
    <property type="match status" value="3"/>
</dbReference>
<evidence type="ECO:0000259" key="5">
    <source>
        <dbReference type="Pfam" id="PF00580"/>
    </source>
</evidence>
<sequence length="468" mass="53839">MELTPLAGEQLDILNLPDDRYNYTVLGAAGTGKSLIALHRAMQLQQNHPGENIVFITFNRFIAQKLAMTAPNLHVKTFHSFARQVVSDYIKDTEGAMDQRRFNYVDLSLRRELLSSAIEAVHQQTPNSGFWSKEQFTDSFINDEEQWIEENLIVNVEQYLNAPRTGRGYTRINDPADRQIIYAIFKKYLALIGEKGYFYDFENISWKLLEVAQNSQQPLIDYLIIDEFQNLTKADLIALAKLTVDEPGRIMLLGDVAQQLFGRRFSWRELGINHERKQTIQKVYRNTRQISSLASSIFKNNPTDEGNEAVDIVNAVNSVREGPAPLLIHTPQTADIVNRLTTVGQNLARYGSTLVIINNYRDRKTIISELRNREIDIHTSNNFKDYNPQKQLFICSTNQLVGLEFDTVIFAEIDNYTNPQTNPDAFRTFIHSVYIGLTRARQNLVMYYMDPNKLGFLRGSQQYYKVSK</sequence>
<keyword evidence="3" id="KW-0347">Helicase</keyword>
<proteinExistence type="predicted"/>
<evidence type="ECO:0000256" key="4">
    <source>
        <dbReference type="ARBA" id="ARBA00022840"/>
    </source>
</evidence>
<evidence type="ECO:0000256" key="3">
    <source>
        <dbReference type="ARBA" id="ARBA00022806"/>
    </source>
</evidence>
<accession>A0A073JQL1</accession>
<dbReference type="GO" id="GO:0016787">
    <property type="term" value="F:hydrolase activity"/>
    <property type="evidence" value="ECO:0007669"/>
    <property type="project" value="UniProtKB-KW"/>
</dbReference>
<dbReference type="InterPro" id="IPR000212">
    <property type="entry name" value="DNA_helicase_UvrD/REP"/>
</dbReference>
<protein>
    <recommendedName>
        <fullName evidence="5">UvrD-like helicase ATP-binding domain-containing protein</fullName>
    </recommendedName>
</protein>
<dbReference type="GO" id="GO:0005524">
    <property type="term" value="F:ATP binding"/>
    <property type="evidence" value="ECO:0007669"/>
    <property type="project" value="UniProtKB-KW"/>
</dbReference>
<comment type="caution">
    <text evidence="6">The sequence shown here is derived from an EMBL/GenBank/DDBJ whole genome shotgun (WGS) entry which is preliminary data.</text>
</comment>
<name>A0A073JQL1_LIMRT</name>
<evidence type="ECO:0000256" key="1">
    <source>
        <dbReference type="ARBA" id="ARBA00022741"/>
    </source>
</evidence>
<dbReference type="Pfam" id="PF00580">
    <property type="entry name" value="UvrD-helicase"/>
    <property type="match status" value="1"/>
</dbReference>
<dbReference type="PATRIC" id="fig|1598.90.peg.1032"/>
<evidence type="ECO:0000256" key="2">
    <source>
        <dbReference type="ARBA" id="ARBA00022801"/>
    </source>
</evidence>
<dbReference type="GO" id="GO:0043138">
    <property type="term" value="F:3'-5' DNA helicase activity"/>
    <property type="evidence" value="ECO:0007669"/>
    <property type="project" value="TreeGrafter"/>
</dbReference>
<dbReference type="RefSeq" id="WP_035168977.1">
    <property type="nucleotide sequence ID" value="NZ_CP128363.1"/>
</dbReference>
<keyword evidence="4" id="KW-0067">ATP-binding</keyword>
<gene>
    <name evidence="6" type="ORF">LR3_08000</name>
</gene>
<dbReference type="GO" id="GO:0003677">
    <property type="term" value="F:DNA binding"/>
    <property type="evidence" value="ECO:0007669"/>
    <property type="project" value="InterPro"/>
</dbReference>
<dbReference type="PANTHER" id="PTHR11070">
    <property type="entry name" value="UVRD / RECB / PCRA DNA HELICASE FAMILY MEMBER"/>
    <property type="match status" value="1"/>
</dbReference>
<dbReference type="InterPro" id="IPR014016">
    <property type="entry name" value="UvrD-like_ATP-bd"/>
</dbReference>
<dbReference type="InterPro" id="IPR027417">
    <property type="entry name" value="P-loop_NTPase"/>
</dbReference>
<dbReference type="Proteomes" id="UP000027731">
    <property type="component" value="Unassembled WGS sequence"/>
</dbReference>
<dbReference type="GO" id="GO:0000725">
    <property type="term" value="P:recombinational repair"/>
    <property type="evidence" value="ECO:0007669"/>
    <property type="project" value="TreeGrafter"/>
</dbReference>
<evidence type="ECO:0000313" key="6">
    <source>
        <dbReference type="EMBL" id="KEK15695.1"/>
    </source>
</evidence>
<dbReference type="EMBL" id="JOSX01000013">
    <property type="protein sequence ID" value="KEK15695.1"/>
    <property type="molecule type" value="Genomic_DNA"/>
</dbReference>
<organism evidence="6 7">
    <name type="scientific">Limosilactobacillus reuteri</name>
    <name type="common">Lactobacillus reuteri</name>
    <dbReference type="NCBI Taxonomy" id="1598"/>
    <lineage>
        <taxon>Bacteria</taxon>
        <taxon>Bacillati</taxon>
        <taxon>Bacillota</taxon>
        <taxon>Bacilli</taxon>
        <taxon>Lactobacillales</taxon>
        <taxon>Lactobacillaceae</taxon>
        <taxon>Limosilactobacillus</taxon>
    </lineage>
</organism>
<keyword evidence="1" id="KW-0547">Nucleotide-binding</keyword>
<keyword evidence="2" id="KW-0378">Hydrolase</keyword>